<comment type="subcellular location">
    <subcellularLocation>
        <location evidence="1">Membrane</location>
        <topology evidence="1">Multi-pass membrane protein</topology>
    </subcellularLocation>
</comment>
<evidence type="ECO:0000256" key="4">
    <source>
        <dbReference type="ARBA" id="ARBA00022989"/>
    </source>
</evidence>
<keyword evidence="3 6" id="KW-0812">Transmembrane</keyword>
<dbReference type="PANTHER" id="PTHR30221:SF1">
    <property type="entry name" value="SMALL-CONDUCTANCE MECHANOSENSITIVE CHANNEL"/>
    <property type="match status" value="1"/>
</dbReference>
<sequence length="306" mass="33280">MSICGDTDPMADNGVMIGGVPLENVLIFILLFFVFIFAGNLCYALVRRALDPVLPRGSARFSAALVQYAVIFTGIYFSALVILDFDLTAFSASLGILSIVVAFSSAQIIQNVLAGLLIAVNRPIRLEEWIAVGGAPETGIVRVKDIALTTTTLRGQNGRLVTMPNSALLNTKIVNYTRSGFIRVRLAFIMPRTIPVERVSALVLAAADREPEILPNVWGEQKSLFDSLLQLPSMRRLYAETVDLSLLSPKVLVSGAGPDTLTLSIGFWIQRIDHRDEILSSFLLAILSSLEEEGITGVQIREDTSA</sequence>
<dbReference type="InterPro" id="IPR023408">
    <property type="entry name" value="MscS_beta-dom_sf"/>
</dbReference>
<comment type="caution">
    <text evidence="8">The sequence shown here is derived from an EMBL/GenBank/DDBJ whole genome shotgun (WGS) entry which is preliminary data.</text>
</comment>
<dbReference type="SUPFAM" id="SSF50182">
    <property type="entry name" value="Sm-like ribonucleoproteins"/>
    <property type="match status" value="1"/>
</dbReference>
<dbReference type="Gene3D" id="1.10.287.1260">
    <property type="match status" value="1"/>
</dbReference>
<dbReference type="InterPro" id="IPR045275">
    <property type="entry name" value="MscS_archaea/bacteria_type"/>
</dbReference>
<dbReference type="Pfam" id="PF00924">
    <property type="entry name" value="MS_channel_2nd"/>
    <property type="match status" value="1"/>
</dbReference>
<dbReference type="InterPro" id="IPR011014">
    <property type="entry name" value="MscS_channel_TM-2"/>
</dbReference>
<evidence type="ECO:0000256" key="5">
    <source>
        <dbReference type="ARBA" id="ARBA00023136"/>
    </source>
</evidence>
<feature type="transmembrane region" description="Helical" evidence="6">
    <location>
        <begin position="25"/>
        <end position="46"/>
    </location>
</feature>
<dbReference type="InterPro" id="IPR006685">
    <property type="entry name" value="MscS_channel_2nd"/>
</dbReference>
<dbReference type="Proteomes" id="UP000570823">
    <property type="component" value="Unassembled WGS sequence"/>
</dbReference>
<reference evidence="8 9" key="1">
    <citation type="submission" date="2020-06" db="EMBL/GenBank/DDBJ databases">
        <title>Methanofollis fontis sp. nov., a methanogen isolated from marine sediments near a cold seep at Four-Way Closure Ridge offshore southwestern Taiwan.</title>
        <authorList>
            <person name="Chen S.-C."/>
            <person name="Teng N.-H."/>
            <person name="Lin Y.-S."/>
            <person name="Lai M.-C."/>
            <person name="Chen H.-H."/>
            <person name="Wang C.-C."/>
        </authorList>
    </citation>
    <scope>NUCLEOTIDE SEQUENCE [LARGE SCALE GENOMIC DNA]</scope>
    <source>
        <strain evidence="8 9">DSM 2702</strain>
    </source>
</reference>
<gene>
    <name evidence="8" type="ORF">HWN36_04950</name>
</gene>
<accession>A0A7K4HN76</accession>
<evidence type="ECO:0000256" key="6">
    <source>
        <dbReference type="SAM" id="Phobius"/>
    </source>
</evidence>
<evidence type="ECO:0000256" key="2">
    <source>
        <dbReference type="ARBA" id="ARBA00008017"/>
    </source>
</evidence>
<dbReference type="SUPFAM" id="SSF82861">
    <property type="entry name" value="Mechanosensitive channel protein MscS (YggB), transmembrane region"/>
    <property type="match status" value="1"/>
</dbReference>
<feature type="transmembrane region" description="Helical" evidence="6">
    <location>
        <begin position="58"/>
        <end position="83"/>
    </location>
</feature>
<organism evidence="8 9">
    <name type="scientific">Methanofollis tationis</name>
    <dbReference type="NCBI Taxonomy" id="81417"/>
    <lineage>
        <taxon>Archaea</taxon>
        <taxon>Methanobacteriati</taxon>
        <taxon>Methanobacteriota</taxon>
        <taxon>Stenosarchaea group</taxon>
        <taxon>Methanomicrobia</taxon>
        <taxon>Methanomicrobiales</taxon>
        <taxon>Methanomicrobiaceae</taxon>
        <taxon>Methanofollis</taxon>
    </lineage>
</organism>
<dbReference type="InterPro" id="IPR010920">
    <property type="entry name" value="LSM_dom_sf"/>
</dbReference>
<comment type="similarity">
    <text evidence="2">Belongs to the MscS (TC 1.A.23) family.</text>
</comment>
<feature type="domain" description="Mechanosensitive ion channel MscS" evidence="7">
    <location>
        <begin position="108"/>
        <end position="178"/>
    </location>
</feature>
<evidence type="ECO:0000313" key="8">
    <source>
        <dbReference type="EMBL" id="NVO66669.1"/>
    </source>
</evidence>
<dbReference type="GO" id="GO:0008381">
    <property type="term" value="F:mechanosensitive monoatomic ion channel activity"/>
    <property type="evidence" value="ECO:0007669"/>
    <property type="project" value="InterPro"/>
</dbReference>
<dbReference type="AlphaFoldDB" id="A0A7K4HN76"/>
<keyword evidence="4 6" id="KW-1133">Transmembrane helix</keyword>
<evidence type="ECO:0000256" key="3">
    <source>
        <dbReference type="ARBA" id="ARBA00022692"/>
    </source>
</evidence>
<keyword evidence="5 6" id="KW-0472">Membrane</keyword>
<feature type="transmembrane region" description="Helical" evidence="6">
    <location>
        <begin position="95"/>
        <end position="120"/>
    </location>
</feature>
<dbReference type="GO" id="GO:0016020">
    <property type="term" value="C:membrane"/>
    <property type="evidence" value="ECO:0007669"/>
    <property type="project" value="UniProtKB-SubCell"/>
</dbReference>
<dbReference type="PANTHER" id="PTHR30221">
    <property type="entry name" value="SMALL-CONDUCTANCE MECHANOSENSITIVE CHANNEL"/>
    <property type="match status" value="1"/>
</dbReference>
<dbReference type="EMBL" id="JABXWR010000001">
    <property type="protein sequence ID" value="NVO66669.1"/>
    <property type="molecule type" value="Genomic_DNA"/>
</dbReference>
<proteinExistence type="inferred from homology"/>
<evidence type="ECO:0000313" key="9">
    <source>
        <dbReference type="Proteomes" id="UP000570823"/>
    </source>
</evidence>
<name>A0A7K4HN76_9EURY</name>
<keyword evidence="9" id="KW-1185">Reference proteome</keyword>
<evidence type="ECO:0000256" key="1">
    <source>
        <dbReference type="ARBA" id="ARBA00004141"/>
    </source>
</evidence>
<protein>
    <submittedName>
        <fullName evidence="8">Mechanosensitive ion channel</fullName>
    </submittedName>
</protein>
<dbReference type="Gene3D" id="2.30.30.60">
    <property type="match status" value="1"/>
</dbReference>
<evidence type="ECO:0000259" key="7">
    <source>
        <dbReference type="Pfam" id="PF00924"/>
    </source>
</evidence>